<keyword evidence="2" id="KW-0285">Flavoprotein</keyword>
<dbReference type="CDD" id="cd00207">
    <property type="entry name" value="fer2"/>
    <property type="match status" value="1"/>
</dbReference>
<dbReference type="Gene3D" id="3.40.50.80">
    <property type="entry name" value="Nucleotide-binding domain of ferredoxin-NADP reductase (FNR) module"/>
    <property type="match status" value="1"/>
</dbReference>
<evidence type="ECO:0000256" key="8">
    <source>
        <dbReference type="ARBA" id="ARBA00023014"/>
    </source>
</evidence>
<dbReference type="Pfam" id="PF00175">
    <property type="entry name" value="NAD_binding_1"/>
    <property type="match status" value="1"/>
</dbReference>
<dbReference type="GO" id="GO:0016491">
    <property type="term" value="F:oxidoreductase activity"/>
    <property type="evidence" value="ECO:0007669"/>
    <property type="project" value="UniProtKB-KW"/>
</dbReference>
<evidence type="ECO:0000256" key="6">
    <source>
        <dbReference type="ARBA" id="ARBA00023002"/>
    </source>
</evidence>
<keyword evidence="5" id="KW-0274">FAD</keyword>
<comment type="cofactor">
    <cofactor evidence="1">
        <name>FAD</name>
        <dbReference type="ChEBI" id="CHEBI:57692"/>
    </cofactor>
</comment>
<reference evidence="12 13" key="1">
    <citation type="submission" date="2018-03" db="EMBL/GenBank/DDBJ databases">
        <title>Genomic Encyclopedia of Archaeal and Bacterial Type Strains, Phase II (KMG-II): from individual species to whole genera.</title>
        <authorList>
            <person name="Goeker M."/>
        </authorList>
    </citation>
    <scope>NUCLEOTIDE SEQUENCE [LARGE SCALE GENOMIC DNA]</scope>
    <source>
        <strain evidence="12 13">DSM 29057</strain>
    </source>
</reference>
<evidence type="ECO:0000259" key="11">
    <source>
        <dbReference type="PROSITE" id="PS51384"/>
    </source>
</evidence>
<sequence>MGVTCEAFVFIADHLIMSKYYFLKVKEIEKETEEAATIHFWHPINEVVQYRPGQFLTLLLPFEDKKIRRSYSMSSSPYTDVSLAITIKRVPGGYASNHLLDTLKEGDVLEALEPMGHFFPKQADDQTRQVVFIGAGSGITPLFSILKSVLMVEPESEVFLIYGSRREDSIIFKDKIAALEAKYGKRFTVIHTLSQPNEGWEGETGRLNKSHVLKIIEKLRALDKKEAEYFLCGPEDMMEEAHRALSILAVPESKIRKESFATATSAKPGEVTVEPEAEDDDSPKTREITLFYEGTEYKLPVKPHETVLEAALNMDIDLPYSCQAGMCTACMGRCTSGKVQMDEEDALSEAEINEGFILTCVTHPMSDDVVIEVE</sequence>
<feature type="domain" description="2Fe-2S ferredoxin-type" evidence="10">
    <location>
        <begin position="286"/>
        <end position="374"/>
    </location>
</feature>
<dbReference type="PRINTS" id="PR00410">
    <property type="entry name" value="PHEHYDRXLASE"/>
</dbReference>
<dbReference type="PROSITE" id="PS51384">
    <property type="entry name" value="FAD_FR"/>
    <property type="match status" value="1"/>
</dbReference>
<comment type="caution">
    <text evidence="12">The sequence shown here is derived from an EMBL/GenBank/DDBJ whole genome shotgun (WGS) entry which is preliminary data.</text>
</comment>
<dbReference type="InterPro" id="IPR017938">
    <property type="entry name" value="Riboflavin_synthase-like_b-brl"/>
</dbReference>
<evidence type="ECO:0000256" key="7">
    <source>
        <dbReference type="ARBA" id="ARBA00023004"/>
    </source>
</evidence>
<dbReference type="Pfam" id="PF00970">
    <property type="entry name" value="FAD_binding_6"/>
    <property type="match status" value="1"/>
</dbReference>
<dbReference type="Gene3D" id="3.10.20.30">
    <property type="match status" value="1"/>
</dbReference>
<gene>
    <name evidence="12" type="ORF">CLV60_105411</name>
</gene>
<dbReference type="Gene3D" id="2.40.30.10">
    <property type="entry name" value="Translation factors"/>
    <property type="match status" value="1"/>
</dbReference>
<dbReference type="GO" id="GO:0050660">
    <property type="term" value="F:flavin adenine dinucleotide binding"/>
    <property type="evidence" value="ECO:0007669"/>
    <property type="project" value="TreeGrafter"/>
</dbReference>
<dbReference type="InterPro" id="IPR006058">
    <property type="entry name" value="2Fe2S_fd_BS"/>
</dbReference>
<dbReference type="Pfam" id="PF00111">
    <property type="entry name" value="Fer2"/>
    <property type="match status" value="1"/>
</dbReference>
<keyword evidence="6" id="KW-0560">Oxidoreductase</keyword>
<dbReference type="PRINTS" id="PR00371">
    <property type="entry name" value="FPNCR"/>
</dbReference>
<keyword evidence="4" id="KW-0479">Metal-binding</keyword>
<dbReference type="InterPro" id="IPR036010">
    <property type="entry name" value="2Fe-2S_ferredoxin-like_sf"/>
</dbReference>
<dbReference type="SUPFAM" id="SSF63380">
    <property type="entry name" value="Riboflavin synthase domain-like"/>
    <property type="match status" value="1"/>
</dbReference>
<dbReference type="InterPro" id="IPR001709">
    <property type="entry name" value="Flavoprot_Pyr_Nucl_cyt_Rdtase"/>
</dbReference>
<name>A0A2P8G6G7_9BACT</name>
<evidence type="ECO:0000256" key="3">
    <source>
        <dbReference type="ARBA" id="ARBA00022714"/>
    </source>
</evidence>
<dbReference type="PANTHER" id="PTHR47354:SF8">
    <property type="entry name" value="1,2-PHENYLACETYL-COA EPOXIDASE, SUBUNIT E"/>
    <property type="match status" value="1"/>
</dbReference>
<dbReference type="PANTHER" id="PTHR47354">
    <property type="entry name" value="NADH OXIDOREDUCTASE HCR"/>
    <property type="match status" value="1"/>
</dbReference>
<dbReference type="InterPro" id="IPR001041">
    <property type="entry name" value="2Fe-2S_ferredoxin-type"/>
</dbReference>
<evidence type="ECO:0000256" key="5">
    <source>
        <dbReference type="ARBA" id="ARBA00022827"/>
    </source>
</evidence>
<dbReference type="InterPro" id="IPR050415">
    <property type="entry name" value="MRET"/>
</dbReference>
<dbReference type="Proteomes" id="UP000241964">
    <property type="component" value="Unassembled WGS sequence"/>
</dbReference>
<evidence type="ECO:0000256" key="2">
    <source>
        <dbReference type="ARBA" id="ARBA00022630"/>
    </source>
</evidence>
<dbReference type="SUPFAM" id="SSF54292">
    <property type="entry name" value="2Fe-2S ferredoxin-like"/>
    <property type="match status" value="1"/>
</dbReference>
<evidence type="ECO:0000313" key="13">
    <source>
        <dbReference type="Proteomes" id="UP000241964"/>
    </source>
</evidence>
<keyword evidence="8" id="KW-0411">Iron-sulfur</keyword>
<dbReference type="InterPro" id="IPR039261">
    <property type="entry name" value="FNR_nucleotide-bd"/>
</dbReference>
<dbReference type="CDD" id="cd06214">
    <property type="entry name" value="PA_degradation_oxidoreductase_like"/>
    <property type="match status" value="1"/>
</dbReference>
<dbReference type="EMBL" id="PYAS01000005">
    <property type="protein sequence ID" value="PSL29569.1"/>
    <property type="molecule type" value="Genomic_DNA"/>
</dbReference>
<evidence type="ECO:0000256" key="1">
    <source>
        <dbReference type="ARBA" id="ARBA00001974"/>
    </source>
</evidence>
<evidence type="ECO:0000313" key="12">
    <source>
        <dbReference type="EMBL" id="PSL29569.1"/>
    </source>
</evidence>
<dbReference type="InterPro" id="IPR008333">
    <property type="entry name" value="Cbr1-like_FAD-bd_dom"/>
</dbReference>
<accession>A0A2P8G6G7</accession>
<dbReference type="GO" id="GO:0051537">
    <property type="term" value="F:2 iron, 2 sulfur cluster binding"/>
    <property type="evidence" value="ECO:0007669"/>
    <property type="project" value="UniProtKB-KW"/>
</dbReference>
<feature type="domain" description="FAD-binding FR-type" evidence="11">
    <location>
        <begin position="18"/>
        <end position="121"/>
    </location>
</feature>
<dbReference type="InterPro" id="IPR001433">
    <property type="entry name" value="OxRdtase_FAD/NAD-bd"/>
</dbReference>
<keyword evidence="13" id="KW-1185">Reference proteome</keyword>
<feature type="region of interest" description="Disordered" evidence="9">
    <location>
        <begin position="260"/>
        <end position="282"/>
    </location>
</feature>
<evidence type="ECO:0000256" key="9">
    <source>
        <dbReference type="SAM" id="MobiDB-lite"/>
    </source>
</evidence>
<dbReference type="AlphaFoldDB" id="A0A2P8G6G7"/>
<dbReference type="PROSITE" id="PS51085">
    <property type="entry name" value="2FE2S_FER_2"/>
    <property type="match status" value="1"/>
</dbReference>
<dbReference type="InterPro" id="IPR017927">
    <property type="entry name" value="FAD-bd_FR_type"/>
</dbReference>
<dbReference type="GO" id="GO:0046872">
    <property type="term" value="F:metal ion binding"/>
    <property type="evidence" value="ECO:0007669"/>
    <property type="project" value="UniProtKB-KW"/>
</dbReference>
<proteinExistence type="predicted"/>
<protein>
    <submittedName>
        <fullName evidence="12">Ring-1,2-phenylacetyl-CoA epoxidase subunit PaaE</fullName>
    </submittedName>
</protein>
<organism evidence="12 13">
    <name type="scientific">Dyadobacter jiangsuensis</name>
    <dbReference type="NCBI Taxonomy" id="1591085"/>
    <lineage>
        <taxon>Bacteria</taxon>
        <taxon>Pseudomonadati</taxon>
        <taxon>Bacteroidota</taxon>
        <taxon>Cytophagia</taxon>
        <taxon>Cytophagales</taxon>
        <taxon>Spirosomataceae</taxon>
        <taxon>Dyadobacter</taxon>
    </lineage>
</organism>
<evidence type="ECO:0000256" key="4">
    <source>
        <dbReference type="ARBA" id="ARBA00022723"/>
    </source>
</evidence>
<keyword evidence="7" id="KW-0408">Iron</keyword>
<dbReference type="PROSITE" id="PS00197">
    <property type="entry name" value="2FE2S_FER_1"/>
    <property type="match status" value="1"/>
</dbReference>
<evidence type="ECO:0000259" key="10">
    <source>
        <dbReference type="PROSITE" id="PS51085"/>
    </source>
</evidence>
<keyword evidence="3" id="KW-0001">2Fe-2S</keyword>
<dbReference type="SUPFAM" id="SSF52343">
    <property type="entry name" value="Ferredoxin reductase-like, C-terminal NADP-linked domain"/>
    <property type="match status" value="1"/>
</dbReference>
<dbReference type="InterPro" id="IPR012675">
    <property type="entry name" value="Beta-grasp_dom_sf"/>
</dbReference>